<reference evidence="1 2" key="1">
    <citation type="submission" date="2017-11" db="EMBL/GenBank/DDBJ databases">
        <title>Genome-resolved metagenomics identifies genetic mobility, metabolic interactions, and unexpected diversity in perchlorate-reducing communities.</title>
        <authorList>
            <person name="Barnum T.P."/>
            <person name="Figueroa I.A."/>
            <person name="Carlstrom C.I."/>
            <person name="Lucas L.N."/>
            <person name="Engelbrektson A.L."/>
            <person name="Coates J.D."/>
        </authorList>
    </citation>
    <scope>NUCLEOTIDE SEQUENCE [LARGE SCALE GENOMIC DNA]</scope>
    <source>
        <strain evidence="1">BM301</strain>
    </source>
</reference>
<sequence length="271" mass="30114">MIIYGIDFTSRPQRSKPITCLESVLEGTHLRAGNLTEWRDFAAFEAALRKPGPWVAGIDFPFGQSRRFIKTIGWPDTWQGYVDHAKQLGRQGFRSALDDYRKDRPAGDKEHRRATDIAAGSISPQKLYGTPVGLMFFEGAPRIKEAGVTIPGLQQGDPLRIVVEAYPGILARSLIGRQSYKQDSKAKQTREQYKARMEILNLVNKNGVQPSHGLTVEAPNSLADDPGADHLDALLCAIQAAWAWTRRHSNYGLPTTIDPLEGWITHPTTSP</sequence>
<organism evidence="1 2">
    <name type="scientific">Sedimenticola selenatireducens</name>
    <dbReference type="NCBI Taxonomy" id="191960"/>
    <lineage>
        <taxon>Bacteria</taxon>
        <taxon>Pseudomonadati</taxon>
        <taxon>Pseudomonadota</taxon>
        <taxon>Gammaproteobacteria</taxon>
        <taxon>Chromatiales</taxon>
        <taxon>Sedimenticolaceae</taxon>
        <taxon>Sedimenticola</taxon>
    </lineage>
</organism>
<evidence type="ECO:0000313" key="2">
    <source>
        <dbReference type="Proteomes" id="UP000235015"/>
    </source>
</evidence>
<dbReference type="AlphaFoldDB" id="A0A2N6CT27"/>
<dbReference type="Pfam" id="PF04250">
    <property type="entry name" value="DUF429"/>
    <property type="match status" value="1"/>
</dbReference>
<name>A0A2N6CT27_9GAMM</name>
<proteinExistence type="predicted"/>
<protein>
    <submittedName>
        <fullName evidence="1">DUF429 domain-containing protein</fullName>
    </submittedName>
</protein>
<dbReference type="EMBL" id="PKUN01000025">
    <property type="protein sequence ID" value="PLX60286.1"/>
    <property type="molecule type" value="Genomic_DNA"/>
</dbReference>
<comment type="caution">
    <text evidence="1">The sequence shown here is derived from an EMBL/GenBank/DDBJ whole genome shotgun (WGS) entry which is preliminary data.</text>
</comment>
<dbReference type="Proteomes" id="UP000235015">
    <property type="component" value="Unassembled WGS sequence"/>
</dbReference>
<accession>A0A2N6CT27</accession>
<evidence type="ECO:0000313" key="1">
    <source>
        <dbReference type="EMBL" id="PLX60286.1"/>
    </source>
</evidence>
<dbReference type="STRING" id="1111735.GCA_000428045_01692"/>
<dbReference type="InterPro" id="IPR007362">
    <property type="entry name" value="DUF429"/>
</dbReference>
<dbReference type="RefSeq" id="WP_273440537.1">
    <property type="nucleotide sequence ID" value="NZ_PKUN01000025.1"/>
</dbReference>
<gene>
    <name evidence="1" type="ORF">C0630_15930</name>
</gene>